<keyword evidence="13" id="KW-1185">Reference proteome</keyword>
<accession>A0A8C4WIT3</accession>
<keyword evidence="6" id="KW-1015">Disulfide bond</keyword>
<keyword evidence="4" id="KW-0297">G-protein coupled receptor</keyword>
<dbReference type="InterPro" id="IPR000248">
    <property type="entry name" value="ATII_rcpt"/>
</dbReference>
<evidence type="ECO:0000256" key="7">
    <source>
        <dbReference type="ARBA" id="ARBA00023170"/>
    </source>
</evidence>
<evidence type="ECO:0000259" key="11">
    <source>
        <dbReference type="PROSITE" id="PS50262"/>
    </source>
</evidence>
<feature type="transmembrane region" description="Helical" evidence="10">
    <location>
        <begin position="259"/>
        <end position="278"/>
    </location>
</feature>
<feature type="transmembrane region" description="Helical" evidence="10">
    <location>
        <begin position="176"/>
        <end position="200"/>
    </location>
</feature>
<dbReference type="GO" id="GO:0007204">
    <property type="term" value="P:positive regulation of cytosolic calcium ion concentration"/>
    <property type="evidence" value="ECO:0007669"/>
    <property type="project" value="TreeGrafter"/>
</dbReference>
<dbReference type="Gene3D" id="1.20.1070.10">
    <property type="entry name" value="Rhodopsin 7-helix transmembrane proteins"/>
    <property type="match status" value="1"/>
</dbReference>
<dbReference type="Ensembl" id="ENSGEVT00005017153.1">
    <property type="protein sequence ID" value="ENSGEVP00005016331.1"/>
    <property type="gene ID" value="ENSGEVG00005011604.1"/>
</dbReference>
<name>A0A8C4WIT3_9SAUR</name>
<dbReference type="PANTHER" id="PTHR10489:SF951">
    <property type="entry name" value="RELAXIN FAMILY PEPTIDE_INSL5 RECEPTOR 4"/>
    <property type="match status" value="1"/>
</dbReference>
<evidence type="ECO:0000256" key="8">
    <source>
        <dbReference type="ARBA" id="ARBA00023180"/>
    </source>
</evidence>
<evidence type="ECO:0000256" key="10">
    <source>
        <dbReference type="SAM" id="Phobius"/>
    </source>
</evidence>
<feature type="transmembrane region" description="Helical" evidence="10">
    <location>
        <begin position="58"/>
        <end position="83"/>
    </location>
</feature>
<dbReference type="GO" id="GO:0019722">
    <property type="term" value="P:calcium-mediated signaling"/>
    <property type="evidence" value="ECO:0007669"/>
    <property type="project" value="TreeGrafter"/>
</dbReference>
<keyword evidence="2 10" id="KW-0812">Transmembrane</keyword>
<dbReference type="PANTHER" id="PTHR10489">
    <property type="entry name" value="CELL ADHESION MOLECULE"/>
    <property type="match status" value="1"/>
</dbReference>
<dbReference type="AlphaFoldDB" id="A0A8C4WIT3"/>
<dbReference type="Proteomes" id="UP000694390">
    <property type="component" value="Chromosome 10"/>
</dbReference>
<dbReference type="SUPFAM" id="SSF81321">
    <property type="entry name" value="Family A G protein-coupled receptor-like"/>
    <property type="match status" value="1"/>
</dbReference>
<feature type="transmembrane region" description="Helical" evidence="10">
    <location>
        <begin position="298"/>
        <end position="328"/>
    </location>
</feature>
<evidence type="ECO:0000256" key="5">
    <source>
        <dbReference type="ARBA" id="ARBA00023136"/>
    </source>
</evidence>
<evidence type="ECO:0000256" key="4">
    <source>
        <dbReference type="ARBA" id="ARBA00023040"/>
    </source>
</evidence>
<evidence type="ECO:0000256" key="3">
    <source>
        <dbReference type="ARBA" id="ARBA00022989"/>
    </source>
</evidence>
<keyword evidence="7" id="KW-0675">Receptor</keyword>
<evidence type="ECO:0000256" key="6">
    <source>
        <dbReference type="ARBA" id="ARBA00023157"/>
    </source>
</evidence>
<dbReference type="GO" id="GO:0060326">
    <property type="term" value="P:cell chemotaxis"/>
    <property type="evidence" value="ECO:0007669"/>
    <property type="project" value="TreeGrafter"/>
</dbReference>
<comment type="subcellular location">
    <subcellularLocation>
        <location evidence="1">Membrane</location>
        <topology evidence="1">Multi-pass membrane protein</topology>
    </subcellularLocation>
</comment>
<dbReference type="GO" id="GO:0006955">
    <property type="term" value="P:immune response"/>
    <property type="evidence" value="ECO:0007669"/>
    <property type="project" value="TreeGrafter"/>
</dbReference>
<dbReference type="InterPro" id="IPR017452">
    <property type="entry name" value="GPCR_Rhodpsn_7TM"/>
</dbReference>
<dbReference type="OrthoDB" id="9936726at2759"/>
<evidence type="ECO:0000313" key="13">
    <source>
        <dbReference type="Proteomes" id="UP000694390"/>
    </source>
</evidence>
<dbReference type="GO" id="GO:0009897">
    <property type="term" value="C:external side of plasma membrane"/>
    <property type="evidence" value="ECO:0007669"/>
    <property type="project" value="TreeGrafter"/>
</dbReference>
<dbReference type="GO" id="GO:0019957">
    <property type="term" value="F:C-C chemokine binding"/>
    <property type="evidence" value="ECO:0007669"/>
    <property type="project" value="TreeGrafter"/>
</dbReference>
<evidence type="ECO:0000313" key="12">
    <source>
        <dbReference type="Ensembl" id="ENSGEVP00005016331.1"/>
    </source>
</evidence>
<feature type="transmembrane region" description="Helical" evidence="10">
    <location>
        <begin position="134"/>
        <end position="155"/>
    </location>
</feature>
<keyword evidence="5 10" id="KW-0472">Membrane</keyword>
<keyword evidence="8" id="KW-0325">Glycoprotein</keyword>
<reference evidence="12" key="1">
    <citation type="submission" date="2019-06" db="EMBL/GenBank/DDBJ databases">
        <title>G10K-VGP Goodes thornscrub tortoise genome, primary haplotype.</title>
        <authorList>
            <person name="Murphy B."/>
            <person name="Edwards T."/>
            <person name="Rhie A."/>
            <person name="Koren S."/>
            <person name="Phillippy A."/>
            <person name="Fedrigo O."/>
            <person name="Haase B."/>
            <person name="Mountcastle J."/>
            <person name="Lewin H."/>
            <person name="Damas J."/>
            <person name="Howe K."/>
            <person name="Formenti G."/>
            <person name="Myers G."/>
            <person name="Durbin R."/>
            <person name="Jarvis E.D."/>
        </authorList>
    </citation>
    <scope>NUCLEOTIDE SEQUENCE [LARGE SCALE GENOMIC DNA]</scope>
</reference>
<sequence>MVPARVGAPPKGGGAAWLEGGPASASGGLPNASAWQLPSFRTLEEVAVPARAALALRVLIAAVYLGVCALGAAGNLLVLLLLRRRPRRPRSSLDAFVRNLAATDLQFALTLPFWAAEAALDFSWPFGGPLCTLLLSATVLNMYASAFFLTALSVARYRSVAAALRRPSGRLRPGSVRCLCALLWAAACLASLPAALFSAVRRVAGEPLCLLRFPDGRDWLALYHLQKILLAFVLPLATLGLCYLLLLRRLGSTRPRGSRVTRAVTITVLAFFLCWLPNQALTLWGVLVKLGALPWDRAYYLVHAYLFPVTVCLAHANSGLNPLLYCLLRPEFRQRLRELCRGHGRMGARARSLATQGDYKGSGRTKIP</sequence>
<reference evidence="12" key="2">
    <citation type="submission" date="2025-08" db="UniProtKB">
        <authorList>
            <consortium name="Ensembl"/>
        </authorList>
    </citation>
    <scope>IDENTIFICATION</scope>
</reference>
<dbReference type="InterPro" id="IPR050119">
    <property type="entry name" value="CCR1-9-like"/>
</dbReference>
<dbReference type="PRINTS" id="PR00241">
    <property type="entry name" value="ANGIOTENSINR"/>
</dbReference>
<dbReference type="GeneTree" id="ENSGT01130000278308"/>
<dbReference type="GO" id="GO:0016493">
    <property type="term" value="F:C-C chemokine receptor activity"/>
    <property type="evidence" value="ECO:0007669"/>
    <property type="project" value="TreeGrafter"/>
</dbReference>
<feature type="domain" description="G-protein coupled receptors family 1 profile" evidence="11">
    <location>
        <begin position="74"/>
        <end position="325"/>
    </location>
</feature>
<feature type="transmembrane region" description="Helical" evidence="10">
    <location>
        <begin position="220"/>
        <end position="247"/>
    </location>
</feature>
<dbReference type="PRINTS" id="PR00237">
    <property type="entry name" value="GPCRRHODOPSN"/>
</dbReference>
<feature type="transmembrane region" description="Helical" evidence="10">
    <location>
        <begin position="95"/>
        <end position="114"/>
    </location>
</feature>
<dbReference type="Pfam" id="PF00001">
    <property type="entry name" value="7tm_1"/>
    <property type="match status" value="1"/>
</dbReference>
<organism evidence="12 13">
    <name type="scientific">Gopherus evgoodei</name>
    <name type="common">Goodes thornscrub tortoise</name>
    <dbReference type="NCBI Taxonomy" id="1825980"/>
    <lineage>
        <taxon>Eukaryota</taxon>
        <taxon>Metazoa</taxon>
        <taxon>Chordata</taxon>
        <taxon>Craniata</taxon>
        <taxon>Vertebrata</taxon>
        <taxon>Euteleostomi</taxon>
        <taxon>Archelosauria</taxon>
        <taxon>Testudinata</taxon>
        <taxon>Testudines</taxon>
        <taxon>Cryptodira</taxon>
        <taxon>Durocryptodira</taxon>
        <taxon>Testudinoidea</taxon>
        <taxon>Testudinidae</taxon>
        <taxon>Gopherus</taxon>
    </lineage>
</organism>
<proteinExistence type="predicted"/>
<keyword evidence="3 10" id="KW-1133">Transmembrane helix</keyword>
<gene>
    <name evidence="12" type="primary">LOC115658768</name>
</gene>
<protein>
    <recommendedName>
        <fullName evidence="11">G-protein coupled receptors family 1 profile domain-containing protein</fullName>
    </recommendedName>
</protein>
<evidence type="ECO:0000256" key="1">
    <source>
        <dbReference type="ARBA" id="ARBA00004141"/>
    </source>
</evidence>
<keyword evidence="9" id="KW-0807">Transducer</keyword>
<evidence type="ECO:0000256" key="2">
    <source>
        <dbReference type="ARBA" id="ARBA00022692"/>
    </source>
</evidence>
<dbReference type="InterPro" id="IPR000276">
    <property type="entry name" value="GPCR_Rhodpsn"/>
</dbReference>
<reference evidence="12" key="3">
    <citation type="submission" date="2025-09" db="UniProtKB">
        <authorList>
            <consortium name="Ensembl"/>
        </authorList>
    </citation>
    <scope>IDENTIFICATION</scope>
</reference>
<dbReference type="PROSITE" id="PS50262">
    <property type="entry name" value="G_PROTEIN_RECEP_F1_2"/>
    <property type="match status" value="1"/>
</dbReference>
<evidence type="ECO:0000256" key="9">
    <source>
        <dbReference type="ARBA" id="ARBA00023224"/>
    </source>
</evidence>